<dbReference type="AlphaFoldDB" id="A0ABD3DII2"/>
<dbReference type="InterPro" id="IPR058980">
    <property type="entry name" value="Glyco_transf_N"/>
</dbReference>
<dbReference type="FunFam" id="3.40.50.2000:FF:000019">
    <property type="entry name" value="Glycosyltransferase"/>
    <property type="match status" value="1"/>
</dbReference>
<keyword evidence="7" id="KW-0328">Glycosyltransferase</keyword>
<comment type="caution">
    <text evidence="10">The sequence shown here is derived from an EMBL/GenBank/DDBJ whole genome shotgun (WGS) entry which is preliminary data.</text>
</comment>
<dbReference type="Gene3D" id="3.40.50.2000">
    <property type="entry name" value="Glycogen Phosphorylase B"/>
    <property type="match status" value="2"/>
</dbReference>
<evidence type="ECO:0000313" key="11">
    <source>
        <dbReference type="Proteomes" id="UP001632038"/>
    </source>
</evidence>
<feature type="domain" description="Glycosyltransferase N-terminal" evidence="9">
    <location>
        <begin position="8"/>
        <end position="156"/>
    </location>
</feature>
<dbReference type="PROSITE" id="PS00375">
    <property type="entry name" value="UDPGT"/>
    <property type="match status" value="1"/>
</dbReference>
<reference evidence="11" key="1">
    <citation type="journal article" date="2024" name="IScience">
        <title>Strigolactones Initiate the Formation of Haustorium-like Structures in Castilleja.</title>
        <authorList>
            <person name="Buerger M."/>
            <person name="Peterson D."/>
            <person name="Chory J."/>
        </authorList>
    </citation>
    <scope>NUCLEOTIDE SEQUENCE [LARGE SCALE GENOMIC DNA]</scope>
</reference>
<keyword evidence="4" id="KW-0732">Signal</keyword>
<evidence type="ECO:0000313" key="10">
    <source>
        <dbReference type="EMBL" id="KAL3642120.1"/>
    </source>
</evidence>
<keyword evidence="11" id="KW-1185">Reference proteome</keyword>
<dbReference type="EC" id="2.4.1.-" evidence="8"/>
<evidence type="ECO:0000256" key="8">
    <source>
        <dbReference type="RuleBase" id="RU362057"/>
    </source>
</evidence>
<accession>A0ABD3DII2</accession>
<evidence type="ECO:0000256" key="7">
    <source>
        <dbReference type="RuleBase" id="RU003718"/>
    </source>
</evidence>
<dbReference type="GO" id="GO:0102816">
    <property type="term" value="F:UDP-D-glucose:delphinidin 3-O-glucosyl-5-O-caffeoylglucoside -O-beta-D-glucosyltransferase activity"/>
    <property type="evidence" value="ECO:0007669"/>
    <property type="project" value="UniProtKB-EC"/>
</dbReference>
<sequence>MVASKPHVYVFPFPVQSHINPMLEFSKSLASNDKLNVTFIMTNKTMTNSKSNNNNNNNTSNITIESISDGSEEVQEPQSTDVEYVFKNLEAVVSINLTKFIEQKKETLNGSKTLILVYDSVFPWMLDMAHKLNMIGAAFFTQSCAVTAIYYQVKKGSLRFPYVDEDCLGLPEFLPALGVDDLPKIMDENHALMGVLVHQFSNLDKAEFMIFNTFEKLENEIVKWMATQWPIKTIGPTNLLVKKDNNNPSHKNNHVINLFESSDQEVYTKWLDSKVTNSVIYVSFGSLVTLAESQMEEIAMGLVMSQCNFLWVVRASEEHKLPPNFTKSLSSEKGIIVNWCSQTEILAHRSISCFLTHGGWNSTMEGVSSGVPLIAMPNFVDQTTNSKFIEGVWGVGVRVRGGENGMVSRDELCKVVKEVVDGDKGKEIRNNAKMWKEYAKEAVDGGTSAKNIEDIVSRFLSA</sequence>
<evidence type="ECO:0000256" key="2">
    <source>
        <dbReference type="ARBA" id="ARBA00009995"/>
    </source>
</evidence>
<gene>
    <name evidence="10" type="ORF">CASFOL_012935</name>
</gene>
<dbReference type="CDD" id="cd03784">
    <property type="entry name" value="GT1_Gtf-like"/>
    <property type="match status" value="1"/>
</dbReference>
<organism evidence="10 11">
    <name type="scientific">Castilleja foliolosa</name>
    <dbReference type="NCBI Taxonomy" id="1961234"/>
    <lineage>
        <taxon>Eukaryota</taxon>
        <taxon>Viridiplantae</taxon>
        <taxon>Streptophyta</taxon>
        <taxon>Embryophyta</taxon>
        <taxon>Tracheophyta</taxon>
        <taxon>Spermatophyta</taxon>
        <taxon>Magnoliopsida</taxon>
        <taxon>eudicotyledons</taxon>
        <taxon>Gunneridae</taxon>
        <taxon>Pentapetalae</taxon>
        <taxon>asterids</taxon>
        <taxon>lamiids</taxon>
        <taxon>Lamiales</taxon>
        <taxon>Orobanchaceae</taxon>
        <taxon>Pedicularideae</taxon>
        <taxon>Castillejinae</taxon>
        <taxon>Castilleja</taxon>
    </lineage>
</organism>
<evidence type="ECO:0000256" key="5">
    <source>
        <dbReference type="ARBA" id="ARBA00050360"/>
    </source>
</evidence>
<dbReference type="InterPro" id="IPR035595">
    <property type="entry name" value="UDP_glycos_trans_CS"/>
</dbReference>
<dbReference type="Proteomes" id="UP001632038">
    <property type="component" value="Unassembled WGS sequence"/>
</dbReference>
<evidence type="ECO:0000256" key="1">
    <source>
        <dbReference type="ARBA" id="ARBA00004935"/>
    </source>
</evidence>
<evidence type="ECO:0000256" key="3">
    <source>
        <dbReference type="ARBA" id="ARBA00022679"/>
    </source>
</evidence>
<comment type="catalytic activity">
    <reaction evidence="5">
        <text>an anthocyanidin 3-O-beta-D-glucoside + UDP-alpha-D-glucose = an anthocyanidin 3,5-di-O-beta-D-glucoside + UDP + 2 H(+)</text>
        <dbReference type="Rhea" id="RHEA:35423"/>
        <dbReference type="ChEBI" id="CHEBI:15378"/>
        <dbReference type="ChEBI" id="CHEBI:16307"/>
        <dbReference type="ChEBI" id="CHEBI:57503"/>
        <dbReference type="ChEBI" id="CHEBI:58223"/>
        <dbReference type="ChEBI" id="CHEBI:58885"/>
        <dbReference type="EC" id="2.4.1.298"/>
    </reaction>
</comment>
<comment type="function">
    <text evidence="6">Catalyzes the glucosylation at the O-5 position of anthocyanidin 3-glucosides to form anthocyanidin 3,5-di-O-glucosides using UDP-glucose as sugar donor. Anthocyanidin 3,5-di-O-glucosides are molecules that are responsible for pigmentation. Also acts on anthocyanidin 3-O-(6-O-malonylglucoside). Much less active with hydroxycinnamoylglucose derivatives. No activity in the absence of the 3-O-glucoside group.</text>
</comment>
<proteinExistence type="inferred from homology"/>
<protein>
    <recommendedName>
        <fullName evidence="8">Glycosyltransferase</fullName>
        <ecNumber evidence="8">2.4.1.-</ecNumber>
    </recommendedName>
</protein>
<dbReference type="SUPFAM" id="SSF53756">
    <property type="entry name" value="UDP-Glycosyltransferase/glycogen phosphorylase"/>
    <property type="match status" value="1"/>
</dbReference>
<dbReference type="PANTHER" id="PTHR11926:SF1560">
    <property type="entry name" value="UDP-GLYCOSYLTRANSFERASE 74E1-RELATED"/>
    <property type="match status" value="1"/>
</dbReference>
<dbReference type="Pfam" id="PF26168">
    <property type="entry name" value="Glyco_transf_N"/>
    <property type="match status" value="1"/>
</dbReference>
<dbReference type="InterPro" id="IPR002213">
    <property type="entry name" value="UDP_glucos_trans"/>
</dbReference>
<dbReference type="Pfam" id="PF00201">
    <property type="entry name" value="UDPGT"/>
    <property type="match status" value="1"/>
</dbReference>
<evidence type="ECO:0000256" key="6">
    <source>
        <dbReference type="ARBA" id="ARBA00056922"/>
    </source>
</evidence>
<keyword evidence="3 7" id="KW-0808">Transferase</keyword>
<comment type="pathway">
    <text evidence="1">Pigment biosynthesis; anthocyanin biosynthesis.</text>
</comment>
<dbReference type="EMBL" id="JAVIJP010000016">
    <property type="protein sequence ID" value="KAL3642120.1"/>
    <property type="molecule type" value="Genomic_DNA"/>
</dbReference>
<evidence type="ECO:0000259" key="9">
    <source>
        <dbReference type="Pfam" id="PF26168"/>
    </source>
</evidence>
<evidence type="ECO:0000256" key="4">
    <source>
        <dbReference type="ARBA" id="ARBA00022729"/>
    </source>
</evidence>
<comment type="similarity">
    <text evidence="2 7">Belongs to the UDP-glycosyltransferase family.</text>
</comment>
<dbReference type="PANTHER" id="PTHR11926">
    <property type="entry name" value="GLUCOSYL/GLUCURONOSYL TRANSFERASES"/>
    <property type="match status" value="1"/>
</dbReference>
<name>A0ABD3DII2_9LAMI</name>